<dbReference type="AlphaFoldDB" id="A0AAV1K058"/>
<evidence type="ECO:0000313" key="3">
    <source>
        <dbReference type="Proteomes" id="UP001497472"/>
    </source>
</evidence>
<protein>
    <submittedName>
        <fullName evidence="2">Uncharacterized protein</fullName>
    </submittedName>
</protein>
<evidence type="ECO:0000313" key="2">
    <source>
        <dbReference type="EMBL" id="CAK1553791.1"/>
    </source>
</evidence>
<gene>
    <name evidence="2" type="ORF">LNINA_LOCUS12759</name>
</gene>
<comment type="caution">
    <text evidence="2">The sequence shown here is derived from an EMBL/GenBank/DDBJ whole genome shotgun (WGS) entry which is preliminary data.</text>
</comment>
<dbReference type="EMBL" id="CAVLEF010000225">
    <property type="protein sequence ID" value="CAK1553791.1"/>
    <property type="molecule type" value="Genomic_DNA"/>
</dbReference>
<dbReference type="Proteomes" id="UP001497472">
    <property type="component" value="Unassembled WGS sequence"/>
</dbReference>
<keyword evidence="1" id="KW-0732">Signal</keyword>
<accession>A0AAV1K058</accession>
<organism evidence="2 3">
    <name type="scientific">Leptosia nina</name>
    <dbReference type="NCBI Taxonomy" id="320188"/>
    <lineage>
        <taxon>Eukaryota</taxon>
        <taxon>Metazoa</taxon>
        <taxon>Ecdysozoa</taxon>
        <taxon>Arthropoda</taxon>
        <taxon>Hexapoda</taxon>
        <taxon>Insecta</taxon>
        <taxon>Pterygota</taxon>
        <taxon>Neoptera</taxon>
        <taxon>Endopterygota</taxon>
        <taxon>Lepidoptera</taxon>
        <taxon>Glossata</taxon>
        <taxon>Ditrysia</taxon>
        <taxon>Papilionoidea</taxon>
        <taxon>Pieridae</taxon>
        <taxon>Pierinae</taxon>
        <taxon>Leptosia</taxon>
    </lineage>
</organism>
<feature type="chain" id="PRO_5043550307" evidence="1">
    <location>
        <begin position="22"/>
        <end position="160"/>
    </location>
</feature>
<proteinExistence type="predicted"/>
<name>A0AAV1K058_9NEOP</name>
<evidence type="ECO:0000256" key="1">
    <source>
        <dbReference type="SAM" id="SignalP"/>
    </source>
</evidence>
<keyword evidence="3" id="KW-1185">Reference proteome</keyword>
<feature type="signal peptide" evidence="1">
    <location>
        <begin position="1"/>
        <end position="21"/>
    </location>
</feature>
<sequence>MISKVLCFSALIGIALSYAHGHAPAYSSQHISRHDGPAEVVHVKGHDAHGHGHYVAVDYHILCFSTLLAVVMAQYDHHEEAHSSQHFTKHDGRPEIVHGHHGHHHDYHKAYVIIMMPVMTMYDFRMAVMLDEVLRGVRFPMTMTILCHDHGEEGREAKDL</sequence>
<reference evidence="2 3" key="1">
    <citation type="submission" date="2023-11" db="EMBL/GenBank/DDBJ databases">
        <authorList>
            <person name="Okamura Y."/>
        </authorList>
    </citation>
    <scope>NUCLEOTIDE SEQUENCE [LARGE SCALE GENOMIC DNA]</scope>
</reference>